<protein>
    <submittedName>
        <fullName evidence="1">Uncharacterized protein</fullName>
    </submittedName>
</protein>
<reference evidence="1" key="1">
    <citation type="submission" date="2022-08" db="EMBL/GenBank/DDBJ databases">
        <authorList>
            <consortium name="DOE Joint Genome Institute"/>
            <person name="Min B."/>
            <person name="Riley R."/>
            <person name="Sierra-Patev S."/>
            <person name="Naranjo-Ortiz M."/>
            <person name="Looney B."/>
            <person name="Konkel Z."/>
            <person name="Slot J.C."/>
            <person name="Sakamoto Y."/>
            <person name="Steenwyk J.L."/>
            <person name="Rokas A."/>
            <person name="Carro J."/>
            <person name="Camarero S."/>
            <person name="Ferreira P."/>
            <person name="Molpeceres G."/>
            <person name="Ruiz-Duenas F.J."/>
            <person name="Serrano A."/>
            <person name="Henrissat B."/>
            <person name="Drula E."/>
            <person name="Hughes K.W."/>
            <person name="Mata J.L."/>
            <person name="Ishikawa N.K."/>
            <person name="Vargas-Isla R."/>
            <person name="Ushijima S."/>
            <person name="Smith C.A."/>
            <person name="Ahrendt S."/>
            <person name="Andreopoulos W."/>
            <person name="He G."/>
            <person name="Labutti K."/>
            <person name="Lipzen A."/>
            <person name="Ng V."/>
            <person name="Sandor L."/>
            <person name="Barry K."/>
            <person name="Martinez A.T."/>
            <person name="Xiao Y."/>
            <person name="Gibbons J.G."/>
            <person name="Terashima K."/>
            <person name="Hibbett D.S."/>
            <person name="Grigoriev I.V."/>
        </authorList>
    </citation>
    <scope>NUCLEOTIDE SEQUENCE</scope>
    <source>
        <strain evidence="1">TFB10291</strain>
    </source>
</reference>
<organism evidence="1 2">
    <name type="scientific">Lentinula aff. detonsa</name>
    <dbReference type="NCBI Taxonomy" id="2804958"/>
    <lineage>
        <taxon>Eukaryota</taxon>
        <taxon>Fungi</taxon>
        <taxon>Dikarya</taxon>
        <taxon>Basidiomycota</taxon>
        <taxon>Agaricomycotina</taxon>
        <taxon>Agaricomycetes</taxon>
        <taxon>Agaricomycetidae</taxon>
        <taxon>Agaricales</taxon>
        <taxon>Marasmiineae</taxon>
        <taxon>Omphalotaceae</taxon>
        <taxon>Lentinula</taxon>
    </lineage>
</organism>
<sequence length="118" mass="13429">FGDPLAEHLEYVLTQQTPFPGEPTDKEGVRSIERFLAYRISDYSHLLIDLVYEDRELQIPTQLLVNPDFEPGPWFARQIGDSSAVSKTTSRPMGDTRATRISQILNNSECYRGDNLPD</sequence>
<feature type="non-terminal residue" evidence="1">
    <location>
        <position position="1"/>
    </location>
</feature>
<comment type="caution">
    <text evidence="1">The sequence shown here is derived from an EMBL/GenBank/DDBJ whole genome shotgun (WGS) entry which is preliminary data.</text>
</comment>
<accession>A0AA38KKS4</accession>
<proteinExistence type="predicted"/>
<dbReference type="AlphaFoldDB" id="A0AA38KKS4"/>
<feature type="non-terminal residue" evidence="1">
    <location>
        <position position="118"/>
    </location>
</feature>
<dbReference type="Proteomes" id="UP001163798">
    <property type="component" value="Unassembled WGS sequence"/>
</dbReference>
<evidence type="ECO:0000313" key="1">
    <source>
        <dbReference type="EMBL" id="KAJ3780000.1"/>
    </source>
</evidence>
<keyword evidence="2" id="KW-1185">Reference proteome</keyword>
<dbReference type="EMBL" id="MU793994">
    <property type="protein sequence ID" value="KAJ3780000.1"/>
    <property type="molecule type" value="Genomic_DNA"/>
</dbReference>
<evidence type="ECO:0000313" key="2">
    <source>
        <dbReference type="Proteomes" id="UP001163798"/>
    </source>
</evidence>
<gene>
    <name evidence="1" type="ORF">GGU10DRAFT_246656</name>
</gene>
<name>A0AA38KKS4_9AGAR</name>